<dbReference type="InterPro" id="IPR036291">
    <property type="entry name" value="NAD(P)-bd_dom_sf"/>
</dbReference>
<dbReference type="InterPro" id="IPR002347">
    <property type="entry name" value="SDR_fam"/>
</dbReference>
<keyword evidence="2" id="KW-0560">Oxidoreductase</keyword>
<evidence type="ECO:0000313" key="5">
    <source>
        <dbReference type="Proteomes" id="UP000611762"/>
    </source>
</evidence>
<dbReference type="Pfam" id="PF00106">
    <property type="entry name" value="adh_short"/>
    <property type="match status" value="1"/>
</dbReference>
<gene>
    <name evidence="4" type="ORF">H8698_07145</name>
</gene>
<dbReference type="CDD" id="cd05233">
    <property type="entry name" value="SDR_c"/>
    <property type="match status" value="1"/>
</dbReference>
<keyword evidence="5" id="KW-1185">Reference proteome</keyword>
<dbReference type="SUPFAM" id="SSF51735">
    <property type="entry name" value="NAD(P)-binding Rossmann-fold domains"/>
    <property type="match status" value="1"/>
</dbReference>
<proteinExistence type="inferred from homology"/>
<accession>A0A926DM08</accession>
<comment type="similarity">
    <text evidence="1 3">Belongs to the short-chain dehydrogenases/reductases (SDR) family.</text>
</comment>
<evidence type="ECO:0000313" key="4">
    <source>
        <dbReference type="EMBL" id="MBC8540751.1"/>
    </source>
</evidence>
<evidence type="ECO:0000256" key="3">
    <source>
        <dbReference type="RuleBase" id="RU000363"/>
    </source>
</evidence>
<protein>
    <submittedName>
        <fullName evidence="4">SDR family oxidoreductase</fullName>
    </submittedName>
</protein>
<dbReference type="PRINTS" id="PR00080">
    <property type="entry name" value="SDRFAMILY"/>
</dbReference>
<dbReference type="AlphaFoldDB" id="A0A926DM08"/>
<reference evidence="4" key="1">
    <citation type="submission" date="2020-08" db="EMBL/GenBank/DDBJ databases">
        <title>Genome public.</title>
        <authorList>
            <person name="Liu C."/>
            <person name="Sun Q."/>
        </authorList>
    </citation>
    <scope>NUCLEOTIDE SEQUENCE</scope>
    <source>
        <strain evidence="4">H8</strain>
    </source>
</reference>
<organism evidence="4 5">
    <name type="scientific">Congzhengia minquanensis</name>
    <dbReference type="NCBI Taxonomy" id="2763657"/>
    <lineage>
        <taxon>Bacteria</taxon>
        <taxon>Bacillati</taxon>
        <taxon>Bacillota</taxon>
        <taxon>Clostridia</taxon>
        <taxon>Eubacteriales</taxon>
        <taxon>Oscillospiraceae</taxon>
        <taxon>Congzhengia</taxon>
    </lineage>
</organism>
<dbReference type="GO" id="GO:0016020">
    <property type="term" value="C:membrane"/>
    <property type="evidence" value="ECO:0007669"/>
    <property type="project" value="TreeGrafter"/>
</dbReference>
<comment type="caution">
    <text evidence="4">The sequence shown here is derived from an EMBL/GenBank/DDBJ whole genome shotgun (WGS) entry which is preliminary data.</text>
</comment>
<dbReference type="PANTHER" id="PTHR44196">
    <property type="entry name" value="DEHYDROGENASE/REDUCTASE SDR FAMILY MEMBER 7B"/>
    <property type="match status" value="1"/>
</dbReference>
<name>A0A926DM08_9FIRM</name>
<dbReference type="Gene3D" id="3.40.50.720">
    <property type="entry name" value="NAD(P)-binding Rossmann-like Domain"/>
    <property type="match status" value="1"/>
</dbReference>
<dbReference type="Proteomes" id="UP000611762">
    <property type="component" value="Unassembled WGS sequence"/>
</dbReference>
<evidence type="ECO:0000256" key="2">
    <source>
        <dbReference type="ARBA" id="ARBA00023002"/>
    </source>
</evidence>
<sequence>MLALITGASSGIGRDIARVLSKKGYDLILVARRENRLAELKNELETNAEIFTADLTEEAECLKLCSYAEKLDIDLLVNNAGAGLFGEFTQTDSEREIQMIHLNIRAMHILTKFFVTKFTEKDRGVVLNVASSAAFLPGPFMAAYYASKAYVLRLSQAINEELSQKNSQVYISVLCPGPVDTEFNSVANVRFSLKGLSSEYVANMAVRSMLKGKKVIVPGFFMKCSHFFSKLLPDSILVKFASHFQKKKTRG</sequence>
<dbReference type="PRINTS" id="PR00081">
    <property type="entry name" value="GDHRDH"/>
</dbReference>
<dbReference type="PANTHER" id="PTHR44196:SF2">
    <property type="entry name" value="SHORT-CHAIN DEHYDROGENASE-RELATED"/>
    <property type="match status" value="1"/>
</dbReference>
<dbReference type="RefSeq" id="WP_249311900.1">
    <property type="nucleotide sequence ID" value="NZ_JACRSU010000002.1"/>
</dbReference>
<dbReference type="PIRSF" id="PIRSF000126">
    <property type="entry name" value="11-beta-HSD1"/>
    <property type="match status" value="1"/>
</dbReference>
<evidence type="ECO:0000256" key="1">
    <source>
        <dbReference type="ARBA" id="ARBA00006484"/>
    </source>
</evidence>
<dbReference type="GO" id="GO:0016491">
    <property type="term" value="F:oxidoreductase activity"/>
    <property type="evidence" value="ECO:0007669"/>
    <property type="project" value="UniProtKB-KW"/>
</dbReference>
<dbReference type="EMBL" id="JACRSU010000002">
    <property type="protein sequence ID" value="MBC8540751.1"/>
    <property type="molecule type" value="Genomic_DNA"/>
</dbReference>